<feature type="domain" description="MOSC" evidence="2">
    <location>
        <begin position="511"/>
        <end position="673"/>
    </location>
</feature>
<dbReference type="AlphaFoldDB" id="A0ABD3UNF4"/>
<keyword evidence="1" id="KW-0501">Molybdenum cofactor biosynthesis</keyword>
<dbReference type="InterPro" id="IPR015422">
    <property type="entry name" value="PyrdxlP-dep_Trfase_small"/>
</dbReference>
<dbReference type="SUPFAM" id="SSF141673">
    <property type="entry name" value="MOSC N-terminal domain-like"/>
    <property type="match status" value="1"/>
</dbReference>
<dbReference type="Gene3D" id="3.40.640.10">
    <property type="entry name" value="Type I PLP-dependent aspartate aminotransferase-like (Major domain)"/>
    <property type="match status" value="1"/>
</dbReference>
<keyword evidence="4" id="KW-1185">Reference proteome</keyword>
<dbReference type="Pfam" id="PF00266">
    <property type="entry name" value="Aminotran_5"/>
    <property type="match status" value="1"/>
</dbReference>
<comment type="caution">
    <text evidence="3">The sequence shown here is derived from an EMBL/GenBank/DDBJ whole genome shotgun (WGS) entry which is preliminary data.</text>
</comment>
<dbReference type="InterPro" id="IPR015424">
    <property type="entry name" value="PyrdxlP-dep_Trfase"/>
</dbReference>
<evidence type="ECO:0000313" key="4">
    <source>
        <dbReference type="Proteomes" id="UP001634393"/>
    </source>
</evidence>
<dbReference type="InterPro" id="IPR015421">
    <property type="entry name" value="PyrdxlP-dep_Trfase_major"/>
</dbReference>
<dbReference type="EMBL" id="JBJXBP010000001">
    <property type="protein sequence ID" value="KAL3851042.1"/>
    <property type="molecule type" value="Genomic_DNA"/>
</dbReference>
<evidence type="ECO:0000313" key="3">
    <source>
        <dbReference type="EMBL" id="KAL3851042.1"/>
    </source>
</evidence>
<dbReference type="Pfam" id="PF03476">
    <property type="entry name" value="MOSC_N"/>
    <property type="match status" value="1"/>
</dbReference>
<accession>A0ABD3UNF4</accession>
<name>A0ABD3UNF4_9LAMI</name>
<dbReference type="GO" id="GO:0032787">
    <property type="term" value="P:monocarboxylic acid metabolic process"/>
    <property type="evidence" value="ECO:0007669"/>
    <property type="project" value="UniProtKB-ARBA"/>
</dbReference>
<dbReference type="InterPro" id="IPR005302">
    <property type="entry name" value="MoCF_Sase_C"/>
</dbReference>
<proteinExistence type="predicted"/>
<dbReference type="Proteomes" id="UP001634393">
    <property type="component" value="Unassembled WGS sequence"/>
</dbReference>
<gene>
    <name evidence="3" type="ORF">ACJIZ3_012924</name>
</gene>
<evidence type="ECO:0000259" key="2">
    <source>
        <dbReference type="PROSITE" id="PS51340"/>
    </source>
</evidence>
<dbReference type="GO" id="GO:0006777">
    <property type="term" value="P:Mo-molybdopterin cofactor biosynthetic process"/>
    <property type="evidence" value="ECO:0007669"/>
    <property type="project" value="UniProtKB-KW"/>
</dbReference>
<organism evidence="3 4">
    <name type="scientific">Penstemon smallii</name>
    <dbReference type="NCBI Taxonomy" id="265156"/>
    <lineage>
        <taxon>Eukaryota</taxon>
        <taxon>Viridiplantae</taxon>
        <taxon>Streptophyta</taxon>
        <taxon>Embryophyta</taxon>
        <taxon>Tracheophyta</taxon>
        <taxon>Spermatophyta</taxon>
        <taxon>Magnoliopsida</taxon>
        <taxon>eudicotyledons</taxon>
        <taxon>Gunneridae</taxon>
        <taxon>Pentapetalae</taxon>
        <taxon>asterids</taxon>
        <taxon>lamiids</taxon>
        <taxon>Lamiales</taxon>
        <taxon>Plantaginaceae</taxon>
        <taxon>Cheloneae</taxon>
        <taxon>Penstemon</taxon>
    </lineage>
</organism>
<dbReference type="PANTHER" id="PTHR14237:SF80">
    <property type="entry name" value="MOLYBDENUM COFACTOR SULFURASE"/>
    <property type="match status" value="1"/>
</dbReference>
<reference evidence="3 4" key="1">
    <citation type="submission" date="2024-12" db="EMBL/GenBank/DDBJ databases">
        <title>The unique morphological basis and parallel evolutionary history of personate flowers in Penstemon.</title>
        <authorList>
            <person name="Depatie T.H."/>
            <person name="Wessinger C.A."/>
        </authorList>
    </citation>
    <scope>NUCLEOTIDE SEQUENCE [LARGE SCALE GENOMIC DNA]</scope>
    <source>
        <strain evidence="3">WTNN_2</strain>
        <tissue evidence="3">Leaf</tissue>
    </source>
</reference>
<dbReference type="SUPFAM" id="SSF53383">
    <property type="entry name" value="PLP-dependent transferases"/>
    <property type="match status" value="1"/>
</dbReference>
<dbReference type="PANTHER" id="PTHR14237">
    <property type="entry name" value="MOLYBDOPTERIN COFACTOR SULFURASE MOSC"/>
    <property type="match status" value="1"/>
</dbReference>
<dbReference type="Gene3D" id="3.90.1150.10">
    <property type="entry name" value="Aspartate Aminotransferase, domain 1"/>
    <property type="match status" value="1"/>
</dbReference>
<dbReference type="InterPro" id="IPR000192">
    <property type="entry name" value="Aminotrans_V_dom"/>
</dbReference>
<dbReference type="InterPro" id="IPR011037">
    <property type="entry name" value="Pyrv_Knase-like_insert_dom_sf"/>
</dbReference>
<dbReference type="PROSITE" id="PS51340">
    <property type="entry name" value="MOSC"/>
    <property type="match status" value="1"/>
</dbReference>
<dbReference type="InterPro" id="IPR005303">
    <property type="entry name" value="MOCOS_middle"/>
</dbReference>
<dbReference type="SUPFAM" id="SSF50800">
    <property type="entry name" value="PK beta-barrel domain-like"/>
    <property type="match status" value="1"/>
</dbReference>
<protein>
    <recommendedName>
        <fullName evidence="2">MOSC domain-containing protein</fullName>
    </recommendedName>
</protein>
<sequence length="675" mass="76020">MLSVKELQQLQWMWKKFLILILKILPLRLNHTVYKGEVKLSAGKRSKTFLRITGDTYNLFAFPSECNFSGMKFNLDLVNVIKEELCSMPPGTSPSHRGRWMVLIDAAKGSTTSPPDLSKYKADFVVVSFYKLFGYPTGIGALIVRNEPGRMLKKTYFSGGTVAASIADIDFYKRRDGIEEYLEDGTISFISIASLHHGFKILNTLTMTAISRHAMSLANYVRDALLNLRHANGNHVSILYGPNDPKRMSDGMGPMVSFNLKRPDGLWFGYREVEKLASLSNIQLRTGCFCNPGACAKHLGLSHSDILSNIEEGHVCWDDRDIVHGKPTGAVRVSFGYMSVFEDARKFLKFVETSFVSLPSLPTNLDLLGAGPFNLVTQGVERPCLPARYFLTCINIYPIKSCSGFSVESWPLSSTGLLHDREWLLKSLSGEILTQKKVPEMSSITTLIDLKLGILLVESPRCKEKLEIELVSNQSSTEREVMDIYRQRYEVQFYRNEIDIWFSNAVGRPCTLVRSSASQNNTCLNKMCRDVEIRLNFVNEAQFLLISEESVADLNNRLRLKLQNGSHEKLIEVTPSRFRPNLVFSGGKPHAEDGWTNLKIGNTNFTSMGGCNRCQMINMTSEAGNVQKSNEPLSTLASYRRLKGKIYFGILLKLYDIIEHDVRLSVGQEIFPDKD</sequence>
<dbReference type="Pfam" id="PF03473">
    <property type="entry name" value="MOSC"/>
    <property type="match status" value="1"/>
</dbReference>
<evidence type="ECO:0000256" key="1">
    <source>
        <dbReference type="ARBA" id="ARBA00023150"/>
    </source>
</evidence>